<evidence type="ECO:0000313" key="2">
    <source>
        <dbReference type="EMBL" id="MFC4662952.1"/>
    </source>
</evidence>
<dbReference type="SUPFAM" id="SSF53335">
    <property type="entry name" value="S-adenosyl-L-methionine-dependent methyltransferases"/>
    <property type="match status" value="1"/>
</dbReference>
<sequence length="262" mass="29780">MEQYVKDSWNADLYDGNHSFVSSFGNHLLELLSPVEGEQILDVGCGTGDLAHQINQHGAAVTGVDKSENMVHKANDKYPDIMFMPKDVLELEYNNDFDAVFSNATLHWVKQPKEALQHIYNSLKPGGRFVAEFGGKSNVQTITNEIIHQVKKAGIPYTPEQFPWYFPSIGEYAALMEETGFNVTFAQHFNRPTPLEGDNGLRNWMEMFCRNIFENHPEAIKERVMIQVENNLKDALYQEGQWIADYKRLRVVGIKQGGIPAK</sequence>
<dbReference type="GO" id="GO:0032259">
    <property type="term" value="P:methylation"/>
    <property type="evidence" value="ECO:0007669"/>
    <property type="project" value="UniProtKB-KW"/>
</dbReference>
<dbReference type="InterPro" id="IPR029063">
    <property type="entry name" value="SAM-dependent_MTases_sf"/>
</dbReference>
<proteinExistence type="predicted"/>
<reference evidence="3" key="1">
    <citation type="journal article" date="2019" name="Int. J. Syst. Evol. Microbiol.">
        <title>The Global Catalogue of Microorganisms (GCM) 10K type strain sequencing project: providing services to taxonomists for standard genome sequencing and annotation.</title>
        <authorList>
            <consortium name="The Broad Institute Genomics Platform"/>
            <consortium name="The Broad Institute Genome Sequencing Center for Infectious Disease"/>
            <person name="Wu L."/>
            <person name="Ma J."/>
        </authorList>
    </citation>
    <scope>NUCLEOTIDE SEQUENCE [LARGE SCALE GENOMIC DNA]</scope>
    <source>
        <strain evidence="3">CCUG 37257</strain>
    </source>
</reference>
<comment type="caution">
    <text evidence="2">The sequence shown here is derived from an EMBL/GenBank/DDBJ whole genome shotgun (WGS) entry which is preliminary data.</text>
</comment>
<dbReference type="PANTHER" id="PTHR43861">
    <property type="entry name" value="TRANS-ACONITATE 2-METHYLTRANSFERASE-RELATED"/>
    <property type="match status" value="1"/>
</dbReference>
<keyword evidence="3" id="KW-1185">Reference proteome</keyword>
<dbReference type="EMBL" id="JBHSFT010000018">
    <property type="protein sequence ID" value="MFC4662952.1"/>
    <property type="molecule type" value="Genomic_DNA"/>
</dbReference>
<name>A0ABV9JYW2_9BACI</name>
<organism evidence="2 3">
    <name type="scientific">Oceanobacillus aidingensis</name>
    <dbReference type="NCBI Taxonomy" id="645964"/>
    <lineage>
        <taxon>Bacteria</taxon>
        <taxon>Bacillati</taxon>
        <taxon>Bacillota</taxon>
        <taxon>Bacilli</taxon>
        <taxon>Bacillales</taxon>
        <taxon>Bacillaceae</taxon>
        <taxon>Oceanobacillus</taxon>
    </lineage>
</organism>
<dbReference type="Proteomes" id="UP001595988">
    <property type="component" value="Unassembled WGS sequence"/>
</dbReference>
<accession>A0ABV9JYW2</accession>
<dbReference type="Pfam" id="PF08241">
    <property type="entry name" value="Methyltransf_11"/>
    <property type="match status" value="1"/>
</dbReference>
<protein>
    <submittedName>
        <fullName evidence="2">Class I SAM-dependent methyltransferase</fullName>
    </submittedName>
</protein>
<keyword evidence="2" id="KW-0808">Transferase</keyword>
<dbReference type="CDD" id="cd02440">
    <property type="entry name" value="AdoMet_MTases"/>
    <property type="match status" value="1"/>
</dbReference>
<dbReference type="InterPro" id="IPR013216">
    <property type="entry name" value="Methyltransf_11"/>
</dbReference>
<dbReference type="GO" id="GO:0008168">
    <property type="term" value="F:methyltransferase activity"/>
    <property type="evidence" value="ECO:0007669"/>
    <property type="project" value="UniProtKB-KW"/>
</dbReference>
<dbReference type="RefSeq" id="WP_289584669.1">
    <property type="nucleotide sequence ID" value="NZ_JBHSFT010000018.1"/>
</dbReference>
<gene>
    <name evidence="2" type="ORF">ACFO3P_12265</name>
</gene>
<keyword evidence="2" id="KW-0489">Methyltransferase</keyword>
<dbReference type="PANTHER" id="PTHR43861:SF1">
    <property type="entry name" value="TRANS-ACONITATE 2-METHYLTRANSFERASE"/>
    <property type="match status" value="1"/>
</dbReference>
<feature type="domain" description="Methyltransferase type 11" evidence="1">
    <location>
        <begin position="41"/>
        <end position="130"/>
    </location>
</feature>
<dbReference type="Gene3D" id="3.40.50.150">
    <property type="entry name" value="Vaccinia Virus protein VP39"/>
    <property type="match status" value="1"/>
</dbReference>
<evidence type="ECO:0000313" key="3">
    <source>
        <dbReference type="Proteomes" id="UP001595988"/>
    </source>
</evidence>
<evidence type="ECO:0000259" key="1">
    <source>
        <dbReference type="Pfam" id="PF08241"/>
    </source>
</evidence>